<dbReference type="SUPFAM" id="SSF109854">
    <property type="entry name" value="DinB/YfiT-like putative metalloenzymes"/>
    <property type="match status" value="1"/>
</dbReference>
<gene>
    <name evidence="3" type="ORF">F4553_006688</name>
</gene>
<dbReference type="NCBIfam" id="TIGR03084">
    <property type="entry name" value="TIGR03084 family metal-binding protein"/>
    <property type="match status" value="1"/>
</dbReference>
<dbReference type="InterPro" id="IPR024344">
    <property type="entry name" value="MDMPI_metal-binding"/>
</dbReference>
<accession>A0A841BYN8</accession>
<dbReference type="Pfam" id="PF08608">
    <property type="entry name" value="Wyosine_form"/>
    <property type="match status" value="1"/>
</dbReference>
<evidence type="ECO:0000259" key="1">
    <source>
        <dbReference type="Pfam" id="PF08608"/>
    </source>
</evidence>
<dbReference type="Pfam" id="PF11716">
    <property type="entry name" value="MDMPI_N"/>
    <property type="match status" value="1"/>
</dbReference>
<name>A0A841BYN8_9ACTN</name>
<protein>
    <submittedName>
        <fullName evidence="3">Uncharacterized protein (TIGR03084 family)</fullName>
    </submittedName>
</protein>
<proteinExistence type="predicted"/>
<dbReference type="AlphaFoldDB" id="A0A841BYN8"/>
<evidence type="ECO:0000259" key="2">
    <source>
        <dbReference type="Pfam" id="PF11716"/>
    </source>
</evidence>
<evidence type="ECO:0000313" key="4">
    <source>
        <dbReference type="Proteomes" id="UP000587527"/>
    </source>
</evidence>
<dbReference type="InterPro" id="IPR013917">
    <property type="entry name" value="tRNA_wybutosine-synth"/>
</dbReference>
<organism evidence="3 4">
    <name type="scientific">Allocatelliglobosispora scoriae</name>
    <dbReference type="NCBI Taxonomy" id="643052"/>
    <lineage>
        <taxon>Bacteria</taxon>
        <taxon>Bacillati</taxon>
        <taxon>Actinomycetota</taxon>
        <taxon>Actinomycetes</taxon>
        <taxon>Micromonosporales</taxon>
        <taxon>Micromonosporaceae</taxon>
        <taxon>Allocatelliglobosispora</taxon>
    </lineage>
</organism>
<comment type="caution">
    <text evidence="3">The sequence shown here is derived from an EMBL/GenBank/DDBJ whole genome shotgun (WGS) entry which is preliminary data.</text>
</comment>
<dbReference type="InterPro" id="IPR017518">
    <property type="entry name" value="CHP03084"/>
</dbReference>
<evidence type="ECO:0000313" key="3">
    <source>
        <dbReference type="EMBL" id="MBB5873254.1"/>
    </source>
</evidence>
<feature type="domain" description="Mycothiol-dependent maleylpyruvate isomerase metal-binding" evidence="2">
    <location>
        <begin position="11"/>
        <end position="149"/>
    </location>
</feature>
<dbReference type="Gene3D" id="1.20.120.450">
    <property type="entry name" value="dinb family like domain"/>
    <property type="match status" value="1"/>
</dbReference>
<keyword evidence="4" id="KW-1185">Reference proteome</keyword>
<dbReference type="GO" id="GO:0046872">
    <property type="term" value="F:metal ion binding"/>
    <property type="evidence" value="ECO:0007669"/>
    <property type="project" value="InterPro"/>
</dbReference>
<dbReference type="RefSeq" id="WP_184844158.1">
    <property type="nucleotide sequence ID" value="NZ_JACHMN010000003.1"/>
</dbReference>
<dbReference type="NCBIfam" id="TIGR03083">
    <property type="entry name" value="maleylpyruvate isomerase family mycothiol-dependent enzyme"/>
    <property type="match status" value="1"/>
</dbReference>
<sequence>MTDQQSLLRDLTAEGDEVLRLVGELDEPGWATPTPAPGWTIAHQIAHLTWTDQASLRAVTDPDDFADLVTELADTGDLLRAIEAGAAELAALPPDRLRDGWVAGRRALADALGAVPPGARIAWFGPSMSAASMITARIMENWAHGLDIADALGVRREPTDRLRHVAHLGVRARDFAYVMHGRTAPSEPFRVELTGPGGDLWTWGPDDAVQRVTGPALDFCLLATQRRHRDDLAVTAEGADADEWLDIIQAFAGPPGAGRTAGQFA</sequence>
<dbReference type="EMBL" id="JACHMN010000003">
    <property type="protein sequence ID" value="MBB5873254.1"/>
    <property type="molecule type" value="Genomic_DNA"/>
</dbReference>
<dbReference type="InterPro" id="IPR017517">
    <property type="entry name" value="Maleyloyr_isom"/>
</dbReference>
<reference evidence="3 4" key="1">
    <citation type="submission" date="2020-08" db="EMBL/GenBank/DDBJ databases">
        <title>Sequencing the genomes of 1000 actinobacteria strains.</title>
        <authorList>
            <person name="Klenk H.-P."/>
        </authorList>
    </citation>
    <scope>NUCLEOTIDE SEQUENCE [LARGE SCALE GENOMIC DNA]</scope>
    <source>
        <strain evidence="3 4">DSM 45362</strain>
    </source>
</reference>
<dbReference type="Proteomes" id="UP000587527">
    <property type="component" value="Unassembled WGS sequence"/>
</dbReference>
<dbReference type="InterPro" id="IPR034660">
    <property type="entry name" value="DinB/YfiT-like"/>
</dbReference>
<feature type="domain" description="tRNA wybutosine-synthesis" evidence="1">
    <location>
        <begin position="185"/>
        <end position="236"/>
    </location>
</feature>